<dbReference type="SUPFAM" id="SSF88659">
    <property type="entry name" value="Sigma3 and sigma4 domains of RNA polymerase sigma factors"/>
    <property type="match status" value="1"/>
</dbReference>
<dbReference type="InterPro" id="IPR013324">
    <property type="entry name" value="RNA_pol_sigma_r3/r4-like"/>
</dbReference>
<dbReference type="EMBL" id="VFOP01000001">
    <property type="protein sequence ID" value="TQL51633.1"/>
    <property type="molecule type" value="Genomic_DNA"/>
</dbReference>
<dbReference type="Pfam" id="PF20239">
    <property type="entry name" value="DUF6596"/>
    <property type="match status" value="1"/>
</dbReference>
<feature type="domain" description="DUF6596" evidence="7">
    <location>
        <begin position="189"/>
        <end position="288"/>
    </location>
</feature>
<evidence type="ECO:0000313" key="8">
    <source>
        <dbReference type="EMBL" id="TQL51633.1"/>
    </source>
</evidence>
<dbReference type="SUPFAM" id="SSF88946">
    <property type="entry name" value="Sigma2 domain of RNA polymerase sigma factors"/>
    <property type="match status" value="1"/>
</dbReference>
<dbReference type="RefSeq" id="WP_141785607.1">
    <property type="nucleotide sequence ID" value="NZ_BAAAIK010000011.1"/>
</dbReference>
<dbReference type="GO" id="GO:0003677">
    <property type="term" value="F:DNA binding"/>
    <property type="evidence" value="ECO:0007669"/>
    <property type="project" value="InterPro"/>
</dbReference>
<organism evidence="8 9">
    <name type="scientific">Ornithinicoccus hortensis</name>
    <dbReference type="NCBI Taxonomy" id="82346"/>
    <lineage>
        <taxon>Bacteria</taxon>
        <taxon>Bacillati</taxon>
        <taxon>Actinomycetota</taxon>
        <taxon>Actinomycetes</taxon>
        <taxon>Micrococcales</taxon>
        <taxon>Intrasporangiaceae</taxon>
        <taxon>Ornithinicoccus</taxon>
    </lineage>
</organism>
<accession>A0A542YU75</accession>
<evidence type="ECO:0000313" key="9">
    <source>
        <dbReference type="Proteomes" id="UP000319516"/>
    </source>
</evidence>
<evidence type="ECO:0000256" key="4">
    <source>
        <dbReference type="ARBA" id="ARBA00023163"/>
    </source>
</evidence>
<evidence type="ECO:0000256" key="3">
    <source>
        <dbReference type="ARBA" id="ARBA00023082"/>
    </source>
</evidence>
<dbReference type="InterPro" id="IPR046531">
    <property type="entry name" value="DUF6596"/>
</dbReference>
<comment type="caution">
    <text evidence="8">The sequence shown here is derived from an EMBL/GenBank/DDBJ whole genome shotgun (WGS) entry which is preliminary data.</text>
</comment>
<dbReference type="AlphaFoldDB" id="A0A542YU75"/>
<dbReference type="OrthoDB" id="9780299at2"/>
<keyword evidence="2" id="KW-0805">Transcription regulation</keyword>
<dbReference type="InterPro" id="IPR007627">
    <property type="entry name" value="RNA_pol_sigma70_r2"/>
</dbReference>
<dbReference type="PANTHER" id="PTHR47756:SF2">
    <property type="entry name" value="BLL6612 PROTEIN"/>
    <property type="match status" value="1"/>
</dbReference>
<dbReference type="Gene3D" id="1.10.1740.10">
    <property type="match status" value="1"/>
</dbReference>
<comment type="similarity">
    <text evidence="1">Belongs to the sigma-70 factor family. ECF subfamily.</text>
</comment>
<dbReference type="InterPro" id="IPR013249">
    <property type="entry name" value="RNA_pol_sigma70_r4_t2"/>
</dbReference>
<keyword evidence="4" id="KW-0804">Transcription</keyword>
<evidence type="ECO:0000256" key="1">
    <source>
        <dbReference type="ARBA" id="ARBA00010641"/>
    </source>
</evidence>
<dbReference type="Pfam" id="PF08281">
    <property type="entry name" value="Sigma70_r4_2"/>
    <property type="match status" value="1"/>
</dbReference>
<evidence type="ECO:0000259" key="7">
    <source>
        <dbReference type="Pfam" id="PF20239"/>
    </source>
</evidence>
<dbReference type="Proteomes" id="UP000319516">
    <property type="component" value="Unassembled WGS sequence"/>
</dbReference>
<name>A0A542YU75_9MICO</name>
<gene>
    <name evidence="8" type="ORF">FB467_2783</name>
</gene>
<dbReference type="GO" id="GO:0016987">
    <property type="term" value="F:sigma factor activity"/>
    <property type="evidence" value="ECO:0007669"/>
    <property type="project" value="UniProtKB-KW"/>
</dbReference>
<evidence type="ECO:0000259" key="6">
    <source>
        <dbReference type="Pfam" id="PF08281"/>
    </source>
</evidence>
<dbReference type="Pfam" id="PF04542">
    <property type="entry name" value="Sigma70_r2"/>
    <property type="match status" value="1"/>
</dbReference>
<keyword evidence="9" id="KW-1185">Reference proteome</keyword>
<feature type="domain" description="RNA polymerase sigma factor 70 region 4 type 2" evidence="6">
    <location>
        <begin position="120"/>
        <end position="171"/>
    </location>
</feature>
<dbReference type="InterPro" id="IPR013325">
    <property type="entry name" value="RNA_pol_sigma_r2"/>
</dbReference>
<proteinExistence type="inferred from homology"/>
<dbReference type="GO" id="GO:0006352">
    <property type="term" value="P:DNA-templated transcription initiation"/>
    <property type="evidence" value="ECO:0007669"/>
    <property type="project" value="InterPro"/>
</dbReference>
<evidence type="ECO:0000256" key="2">
    <source>
        <dbReference type="ARBA" id="ARBA00023015"/>
    </source>
</evidence>
<reference evidence="8 9" key="1">
    <citation type="submission" date="2019-06" db="EMBL/GenBank/DDBJ databases">
        <title>Sequencing the genomes of 1000 actinobacteria strains.</title>
        <authorList>
            <person name="Klenk H.-P."/>
        </authorList>
    </citation>
    <scope>NUCLEOTIDE SEQUENCE [LARGE SCALE GENOMIC DNA]</scope>
    <source>
        <strain evidence="8 9">DSM 12335</strain>
    </source>
</reference>
<keyword evidence="3" id="KW-0731">Sigma factor</keyword>
<evidence type="ECO:0000259" key="5">
    <source>
        <dbReference type="Pfam" id="PF04542"/>
    </source>
</evidence>
<feature type="domain" description="RNA polymerase sigma-70 region 2" evidence="5">
    <location>
        <begin position="18"/>
        <end position="81"/>
    </location>
</feature>
<sequence>MPTTGDTESGHALEAAWREHWSRLLALLVARYRRLDLAEDGLGDAFAAAAQHWPTEGVPANPPAWLLTAARRRVTDRLRAEAVAARKEPLLVVDADLSHRAQQPRAGTGEEIPDERLRLVLLCAHPALSPESSSMLTLRLVIGLTVPDIARLFLARDSAVAARITRAKRRIVATGMPFALPARQDLAARVNRVADVAYLSFTAGYVPGPGADLFRADLAGEALRLLRVVREVTEPTPTVDLVLALTLLQHSRRDARVDPRTGDLVLLPDQDRSRWHRAEITEALDLLAPYLEAPPAPGAGGVRLLEALIAAEHALALTAHQTRWDRIADYYDQLERLTGSPVVRLNRAVAVAEAQGPAAGLALLDGLPPGGDPHRLPAVRAELLARCGRVEAAAAAYDEAIALCRNEVERVHLEQRAQQLHREGR</sequence>
<dbReference type="PANTHER" id="PTHR47756">
    <property type="entry name" value="BLL6612 PROTEIN-RELATED"/>
    <property type="match status" value="1"/>
</dbReference>
<protein>
    <submittedName>
        <fullName evidence="8">RNA polymerase sigma-70 factor (ECF subfamily)</fullName>
    </submittedName>
</protein>